<protein>
    <submittedName>
        <fullName evidence="1">Uncharacterized protein</fullName>
    </submittedName>
</protein>
<reference evidence="1" key="1">
    <citation type="journal article" date="2022" name="Cell Host Microbe">
        <title>Colonization of the live biotherapeutic product VE303 and modulation of the microbiota and metabolites in healthy volunteers.</title>
        <authorList>
            <person name="Dsouza M."/>
            <person name="Menon R."/>
            <person name="Crossette E."/>
            <person name="Bhattarai S.K."/>
            <person name="Schneider J."/>
            <person name="Kim Y.G."/>
            <person name="Reddy S."/>
            <person name="Caballero S."/>
            <person name="Felix C."/>
            <person name="Cornacchione L."/>
            <person name="Hendrickson J."/>
            <person name="Watson A.R."/>
            <person name="Minot S.S."/>
            <person name="Greenfield N."/>
            <person name="Schopf L."/>
            <person name="Szabady R."/>
            <person name="Patarroyo J."/>
            <person name="Smith W."/>
            <person name="Harrison P."/>
            <person name="Kuijper E.J."/>
            <person name="Kelly C.P."/>
            <person name="Olle B."/>
            <person name="Bobilev D."/>
            <person name="Silber J.L."/>
            <person name="Bucci V."/>
            <person name="Roberts B."/>
            <person name="Faith J."/>
            <person name="Norman J.M."/>
        </authorList>
    </citation>
    <scope>NUCLEOTIDE SEQUENCE</scope>
    <source>
        <strain evidence="1">VE303-04</strain>
    </source>
</reference>
<organism evidence="1 3">
    <name type="scientific">Clostridium symbiosum</name>
    <name type="common">Bacteroides symbiosus</name>
    <dbReference type="NCBI Taxonomy" id="1512"/>
    <lineage>
        <taxon>Bacteria</taxon>
        <taxon>Bacillati</taxon>
        <taxon>Bacillota</taxon>
        <taxon>Clostridia</taxon>
        <taxon>Lachnospirales</taxon>
        <taxon>Lachnospiraceae</taxon>
        <taxon>Otoolea</taxon>
    </lineage>
</organism>
<gene>
    <name evidence="1" type="ORF">K5I21_04895</name>
    <name evidence="2" type="ORF">K5I21_22995</name>
</gene>
<dbReference type="Proteomes" id="UP001203136">
    <property type="component" value="Unassembled WGS sequence"/>
</dbReference>
<evidence type="ECO:0000313" key="1">
    <source>
        <dbReference type="EMBL" id="MCK0085215.1"/>
    </source>
</evidence>
<dbReference type="AlphaFoldDB" id="A0AAW5F0U7"/>
<sequence>MNEKTLQWAAKQLEQLRKPALLNRANGPCVSCKFEPECQWAHEFDVEDCKDWAAKEEDGE</sequence>
<evidence type="ECO:0000313" key="2">
    <source>
        <dbReference type="EMBL" id="MCK0088674.1"/>
    </source>
</evidence>
<comment type="caution">
    <text evidence="1">The sequence shown here is derived from an EMBL/GenBank/DDBJ whole genome shotgun (WGS) entry which is preliminary data.</text>
</comment>
<dbReference type="EMBL" id="JAINVB010000001">
    <property type="protein sequence ID" value="MCK0085215.1"/>
    <property type="molecule type" value="Genomic_DNA"/>
</dbReference>
<evidence type="ECO:0000313" key="3">
    <source>
        <dbReference type="Proteomes" id="UP001203136"/>
    </source>
</evidence>
<accession>A0AAW5F0U7</accession>
<dbReference type="EMBL" id="JAINVB010000001">
    <property type="protein sequence ID" value="MCK0088674.1"/>
    <property type="molecule type" value="Genomic_DNA"/>
</dbReference>
<proteinExistence type="predicted"/>
<name>A0AAW5F0U7_CLOSY</name>
<dbReference type="RefSeq" id="WP_024739746.1">
    <property type="nucleotide sequence ID" value="NZ_CABHNX010000169.1"/>
</dbReference>